<dbReference type="AlphaFoldDB" id="A0A1G5QRW9"/>
<organism evidence="2 3">
    <name type="scientific">Epibacterium ulvae</name>
    <dbReference type="NCBI Taxonomy" id="1156985"/>
    <lineage>
        <taxon>Bacteria</taxon>
        <taxon>Pseudomonadati</taxon>
        <taxon>Pseudomonadota</taxon>
        <taxon>Alphaproteobacteria</taxon>
        <taxon>Rhodobacterales</taxon>
        <taxon>Roseobacteraceae</taxon>
        <taxon>Epibacterium</taxon>
    </lineage>
</organism>
<protein>
    <submittedName>
        <fullName evidence="2">Uncharacterized protein</fullName>
    </submittedName>
</protein>
<keyword evidence="1" id="KW-0472">Membrane</keyword>
<dbReference type="EMBL" id="FMWG01000005">
    <property type="protein sequence ID" value="SCZ63859.1"/>
    <property type="molecule type" value="Genomic_DNA"/>
</dbReference>
<keyword evidence="1" id="KW-0812">Transmembrane</keyword>
<dbReference type="OrthoDB" id="8926562at2"/>
<keyword evidence="1" id="KW-1133">Transmembrane helix</keyword>
<reference evidence="2 3" key="1">
    <citation type="submission" date="2016-10" db="EMBL/GenBank/DDBJ databases">
        <authorList>
            <person name="de Groot N.N."/>
        </authorList>
    </citation>
    <scope>NUCLEOTIDE SEQUENCE [LARGE SCALE GENOMIC DNA]</scope>
    <source>
        <strain evidence="2 3">U95</strain>
    </source>
</reference>
<name>A0A1G5QRW9_9RHOB</name>
<keyword evidence="3" id="KW-1185">Reference proteome</keyword>
<feature type="transmembrane region" description="Helical" evidence="1">
    <location>
        <begin position="20"/>
        <end position="38"/>
    </location>
</feature>
<gene>
    <name evidence="2" type="ORF">SAMN04488118_105137</name>
</gene>
<sequence>MFSAKTFHKIYRFSAWYDLLVSWPFALPMTMGLLWSAVFTPLNNGLGLAPLPQLDVHAVLFGNFFGAVVIIWAAARLYLDDVRLAVFDGIGRLLFSFAMIWALWHGISPILLGFLLPELALAALQLLGKRSSQHQEPLA</sequence>
<evidence type="ECO:0000313" key="2">
    <source>
        <dbReference type="EMBL" id="SCZ63859.1"/>
    </source>
</evidence>
<dbReference type="STRING" id="1156985.SAMN04488118_105137"/>
<accession>A0A1G5QRW9</accession>
<feature type="transmembrane region" description="Helical" evidence="1">
    <location>
        <begin position="86"/>
        <end position="104"/>
    </location>
</feature>
<evidence type="ECO:0000313" key="3">
    <source>
        <dbReference type="Proteomes" id="UP000198767"/>
    </source>
</evidence>
<dbReference type="RefSeq" id="WP_090218464.1">
    <property type="nucleotide sequence ID" value="NZ_FMWG01000005.1"/>
</dbReference>
<proteinExistence type="predicted"/>
<dbReference type="Proteomes" id="UP000198767">
    <property type="component" value="Unassembled WGS sequence"/>
</dbReference>
<evidence type="ECO:0000256" key="1">
    <source>
        <dbReference type="SAM" id="Phobius"/>
    </source>
</evidence>
<feature type="transmembrane region" description="Helical" evidence="1">
    <location>
        <begin position="58"/>
        <end position="79"/>
    </location>
</feature>